<keyword evidence="1" id="KW-0472">Membrane</keyword>
<dbReference type="OrthoDB" id="9957717at2"/>
<keyword evidence="3" id="KW-1185">Reference proteome</keyword>
<evidence type="ECO:0000313" key="2">
    <source>
        <dbReference type="EMBL" id="AQT46630.1"/>
    </source>
</evidence>
<evidence type="ECO:0000256" key="1">
    <source>
        <dbReference type="SAM" id="Phobius"/>
    </source>
</evidence>
<reference evidence="2 3" key="1">
    <citation type="submission" date="2016-11" db="EMBL/GenBank/DDBJ databases">
        <title>Comparative genomics of Bartonella apis.</title>
        <authorList>
            <person name="Engel P."/>
        </authorList>
    </citation>
    <scope>NUCLEOTIDE SEQUENCE [LARGE SCALE GENOMIC DNA]</scope>
    <source>
        <strain evidence="2 3">BBC0122</strain>
    </source>
</reference>
<dbReference type="RefSeq" id="WP_077990983.1">
    <property type="nucleotide sequence ID" value="NZ_CAXUOT020000001.1"/>
</dbReference>
<name>A0A1U9MFZ8_9HYPH</name>
<accession>A0A1U9MFZ8</accession>
<gene>
    <name evidence="2" type="ORF">BBC0122_005000</name>
</gene>
<organism evidence="2 3">
    <name type="scientific">Bartonella choladocola</name>
    <dbReference type="NCBI Taxonomy" id="2750995"/>
    <lineage>
        <taxon>Bacteria</taxon>
        <taxon>Pseudomonadati</taxon>
        <taxon>Pseudomonadota</taxon>
        <taxon>Alphaproteobacteria</taxon>
        <taxon>Hyphomicrobiales</taxon>
        <taxon>Bartonellaceae</taxon>
        <taxon>Bartonella</taxon>
    </lineage>
</organism>
<proteinExistence type="predicted"/>
<sequence>MNAIAIPQLKGGDKVLKHSSDALQLSTYTRRSHFVYGVFEYLLVIVVTLAAIVTISVIFIDEFANLVETTANSPIISPTFDNQ</sequence>
<evidence type="ECO:0000313" key="3">
    <source>
        <dbReference type="Proteomes" id="UP000189632"/>
    </source>
</evidence>
<dbReference type="Proteomes" id="UP000189632">
    <property type="component" value="Chromosome"/>
</dbReference>
<dbReference type="EMBL" id="CP015625">
    <property type="protein sequence ID" value="AQT46630.1"/>
    <property type="molecule type" value="Genomic_DNA"/>
</dbReference>
<dbReference type="AlphaFoldDB" id="A0A1U9MFZ8"/>
<protein>
    <submittedName>
        <fullName evidence="2">Uncharacterized protein</fullName>
    </submittedName>
</protein>
<keyword evidence="1" id="KW-0812">Transmembrane</keyword>
<dbReference type="KEGG" id="bapi:BBC0122_005000"/>
<keyword evidence="1" id="KW-1133">Transmembrane helix</keyword>
<feature type="transmembrane region" description="Helical" evidence="1">
    <location>
        <begin position="34"/>
        <end position="60"/>
    </location>
</feature>